<dbReference type="Proteomes" id="UP000003678">
    <property type="component" value="Unassembled WGS sequence"/>
</dbReference>
<reference evidence="1 2" key="1">
    <citation type="submission" date="2009-03" db="EMBL/GenBank/DDBJ databases">
        <authorList>
            <person name="Setubal J.C."/>
            <person name="Boyle S."/>
            <person name="Crasta O.R."/>
            <person name="Gillespie J.J."/>
            <person name="Kenyon R.W."/>
            <person name="Lu J."/>
            <person name="Mane S."/>
            <person name="Nagrani S."/>
            <person name="Shallom J.M."/>
            <person name="Shallom S."/>
            <person name="Shukla M."/>
            <person name="Snyder E.E."/>
            <person name="Sobral B.W."/>
            <person name="Wattam A.R."/>
            <person name="Will R."/>
            <person name="Williams K."/>
            <person name="Yoo H."/>
            <person name="Bruce D.H."/>
            <person name="Detter C."/>
            <person name="Munk C."/>
            <person name="Brettin T.S."/>
            <person name="Ficht T."/>
        </authorList>
    </citation>
    <scope>NUCLEOTIDE SEQUENCE [LARGE SCALE GENOMIC DNA]</scope>
    <source>
        <strain evidence="1 2">Cudo</strain>
    </source>
</reference>
<gene>
    <name evidence="1" type="ORF">BCETI_3000123</name>
</gene>
<name>C0G5V4_9HYPH</name>
<comment type="caution">
    <text evidence="1">The sequence shown here is derived from an EMBL/GenBank/DDBJ whole genome shotgun (WGS) entry which is preliminary data.</text>
</comment>
<evidence type="ECO:0000313" key="2">
    <source>
        <dbReference type="Proteomes" id="UP000003678"/>
    </source>
</evidence>
<sequence>MSLRIIPRKPLRAFAGSALKIVIGSIVHKSAISEQAVHRSMPPPAHGA</sequence>
<protein>
    <submittedName>
        <fullName evidence="1">Uncharacterized protein</fullName>
    </submittedName>
</protein>
<proteinExistence type="predicted"/>
<dbReference type="EMBL" id="ACJD01000003">
    <property type="protein sequence ID" value="EEH14388.1"/>
    <property type="molecule type" value="Genomic_DNA"/>
</dbReference>
<evidence type="ECO:0000313" key="1">
    <source>
        <dbReference type="EMBL" id="EEH14388.1"/>
    </source>
</evidence>
<accession>C0G5V4</accession>
<dbReference type="AlphaFoldDB" id="C0G5V4"/>
<organism evidence="1 2">
    <name type="scientific">Brucella ceti str. Cudo</name>
    <dbReference type="NCBI Taxonomy" id="595497"/>
    <lineage>
        <taxon>Bacteria</taxon>
        <taxon>Pseudomonadati</taxon>
        <taxon>Pseudomonadota</taxon>
        <taxon>Alphaproteobacteria</taxon>
        <taxon>Hyphomicrobiales</taxon>
        <taxon>Brucellaceae</taxon>
        <taxon>Brucella/Ochrobactrum group</taxon>
        <taxon>Brucella</taxon>
    </lineage>
</organism>